<keyword evidence="1" id="KW-0472">Membrane</keyword>
<evidence type="ECO:0000313" key="3">
    <source>
        <dbReference type="Proteomes" id="UP000215158"/>
    </source>
</evidence>
<gene>
    <name evidence="2" type="ORF">CJU94_31585</name>
</gene>
<dbReference type="AlphaFoldDB" id="A0A248VUN6"/>
<organism evidence="2 3">
    <name type="scientific">Paraburkholderia aromaticivorans</name>
    <dbReference type="NCBI Taxonomy" id="2026199"/>
    <lineage>
        <taxon>Bacteria</taxon>
        <taxon>Pseudomonadati</taxon>
        <taxon>Pseudomonadota</taxon>
        <taxon>Betaproteobacteria</taxon>
        <taxon>Burkholderiales</taxon>
        <taxon>Burkholderiaceae</taxon>
        <taxon>Paraburkholderia</taxon>
    </lineage>
</organism>
<feature type="transmembrane region" description="Helical" evidence="1">
    <location>
        <begin position="101"/>
        <end position="120"/>
    </location>
</feature>
<keyword evidence="1" id="KW-0812">Transmembrane</keyword>
<dbReference type="EMBL" id="CP022990">
    <property type="protein sequence ID" value="ASW02595.1"/>
    <property type="molecule type" value="Genomic_DNA"/>
</dbReference>
<evidence type="ECO:0000313" key="2">
    <source>
        <dbReference type="EMBL" id="ASW02595.1"/>
    </source>
</evidence>
<protein>
    <submittedName>
        <fullName evidence="2">Uncharacterized protein</fullName>
    </submittedName>
</protein>
<name>A0A248VUN6_9BURK</name>
<feature type="transmembrane region" description="Helical" evidence="1">
    <location>
        <begin position="127"/>
        <end position="151"/>
    </location>
</feature>
<dbReference type="OrthoDB" id="9005224at2"/>
<feature type="transmembrane region" description="Helical" evidence="1">
    <location>
        <begin position="75"/>
        <end position="95"/>
    </location>
</feature>
<dbReference type="Proteomes" id="UP000215158">
    <property type="component" value="Chromosome 2"/>
</dbReference>
<accession>A0A248VUN6</accession>
<keyword evidence="3" id="KW-1185">Reference proteome</keyword>
<dbReference type="RefSeq" id="WP_095422455.1">
    <property type="nucleotide sequence ID" value="NZ_CP022990.1"/>
</dbReference>
<proteinExistence type="predicted"/>
<evidence type="ECO:0000256" key="1">
    <source>
        <dbReference type="SAM" id="Phobius"/>
    </source>
</evidence>
<sequence length="156" mass="16849">MRYLDESHRDMTGGDRGFPPAAERADAMDWRAGSGAPAEPAALGRWTRRVVVATAVWSVVELPFEIWVSTSMRDALACITAKLLWVALVGFVLAGSRLARIAYAFLCTIGLMAVAFGLPVEYRVFPLGFVLSSVECVLKATAFVCLVSAGVHPDDE</sequence>
<reference evidence="2 3" key="1">
    <citation type="submission" date="2017-08" db="EMBL/GenBank/DDBJ databases">
        <title>Identification and genetic characteristics of simultaneous BTEX- and naphthalene-degrading Paraburkholderia sp. BN5 isolated from petroleum-contaminated soil.</title>
        <authorList>
            <person name="Lee Y."/>
            <person name="Jeon C.O."/>
        </authorList>
    </citation>
    <scope>NUCLEOTIDE SEQUENCE [LARGE SCALE GENOMIC DNA]</scope>
    <source>
        <strain evidence="2 3">BN5</strain>
    </source>
</reference>
<keyword evidence="1" id="KW-1133">Transmembrane helix</keyword>
<dbReference type="KEGG" id="parb:CJU94_31585"/>